<dbReference type="PATRIC" id="fig|145458.7.peg.488"/>
<keyword evidence="2" id="KW-0234">DNA repair</keyword>
<evidence type="ECO:0000313" key="3">
    <source>
        <dbReference type="EMBL" id="KKM46082.1"/>
    </source>
</evidence>
<dbReference type="GO" id="GO:0005737">
    <property type="term" value="C:cytoplasm"/>
    <property type="evidence" value="ECO:0007669"/>
    <property type="project" value="TreeGrafter"/>
</dbReference>
<dbReference type="KEGG" id="rtc:APU90_04425"/>
<dbReference type="SUPFAM" id="SSF48150">
    <property type="entry name" value="DNA-glycosylase"/>
    <property type="match status" value="1"/>
</dbReference>
<dbReference type="eggNOG" id="COG0122">
    <property type="taxonomic scope" value="Bacteria"/>
</dbReference>
<dbReference type="KEGG" id="rtx:TI83_02060"/>
<dbReference type="GeneID" id="93667955"/>
<evidence type="ECO:0000256" key="1">
    <source>
        <dbReference type="ARBA" id="ARBA00022763"/>
    </source>
</evidence>
<dbReference type="GO" id="GO:0006285">
    <property type="term" value="P:base-excision repair, AP site formation"/>
    <property type="evidence" value="ECO:0007669"/>
    <property type="project" value="TreeGrafter"/>
</dbReference>
<dbReference type="EMBL" id="LBFI01000024">
    <property type="protein sequence ID" value="KKM46082.1"/>
    <property type="molecule type" value="Genomic_DNA"/>
</dbReference>
<name>A0A0C5BDQ8_9MICO</name>
<dbReference type="PANTHER" id="PTHR43003">
    <property type="entry name" value="DNA-3-METHYLADENINE GLYCOSYLASE"/>
    <property type="match status" value="1"/>
</dbReference>
<dbReference type="STRING" id="145458.APU90_04425"/>
<evidence type="ECO:0000313" key="4">
    <source>
        <dbReference type="Proteomes" id="UP000052979"/>
    </source>
</evidence>
<keyword evidence="1" id="KW-0227">DNA damage</keyword>
<organism evidence="3 4">
    <name type="scientific">Rathayibacter toxicus</name>
    <dbReference type="NCBI Taxonomy" id="145458"/>
    <lineage>
        <taxon>Bacteria</taxon>
        <taxon>Bacillati</taxon>
        <taxon>Actinomycetota</taxon>
        <taxon>Actinomycetes</taxon>
        <taxon>Micrococcales</taxon>
        <taxon>Microbacteriaceae</taxon>
        <taxon>Rathayibacter</taxon>
    </lineage>
</organism>
<gene>
    <name evidence="3" type="ORF">VT73_03070</name>
</gene>
<comment type="caution">
    <text evidence="3">The sequence shown here is derived from an EMBL/GenBank/DDBJ whole genome shotgun (WGS) entry which is preliminary data.</text>
</comment>
<dbReference type="Proteomes" id="UP000052979">
    <property type="component" value="Unassembled WGS sequence"/>
</dbReference>
<dbReference type="GO" id="GO:0032993">
    <property type="term" value="C:protein-DNA complex"/>
    <property type="evidence" value="ECO:0007669"/>
    <property type="project" value="TreeGrafter"/>
</dbReference>
<accession>A0A0C5BDQ8</accession>
<dbReference type="GO" id="GO:0008725">
    <property type="term" value="F:DNA-3-methyladenine glycosylase activity"/>
    <property type="evidence" value="ECO:0007669"/>
    <property type="project" value="TreeGrafter"/>
</dbReference>
<evidence type="ECO:0000256" key="2">
    <source>
        <dbReference type="ARBA" id="ARBA00023204"/>
    </source>
</evidence>
<proteinExistence type="predicted"/>
<dbReference type="GO" id="GO:0006307">
    <property type="term" value="P:DNA alkylation repair"/>
    <property type="evidence" value="ECO:0007669"/>
    <property type="project" value="TreeGrafter"/>
</dbReference>
<dbReference type="GO" id="GO:0032131">
    <property type="term" value="F:alkylated DNA binding"/>
    <property type="evidence" value="ECO:0007669"/>
    <property type="project" value="TreeGrafter"/>
</dbReference>
<dbReference type="Gene3D" id="1.10.340.30">
    <property type="entry name" value="Hypothetical protein, domain 2"/>
    <property type="match status" value="1"/>
</dbReference>
<dbReference type="AlphaFoldDB" id="A0A0C5BDQ8"/>
<dbReference type="PANTHER" id="PTHR43003:SF6">
    <property type="entry name" value="DNA GLYCOSYLASE"/>
    <property type="match status" value="1"/>
</dbReference>
<sequence length="312" mass="33713">MSISTAVLVPSWATVYAPTVPVSLELTLRPLLRGTGDPTATINASGFWRAVRTPLGPGTVHLSQAVGGAIHARAWGEGAEWLVASVPELLGHGDDWSGLDLSMHRTLAEVLRRCSGLRLVRANVVFEMLVPAVLEQRVTSTEAWRAYRALVRLHGEPAPGPLPLVLAPSARQWRQIPSWDWHRAGVDPTRSRTVVGAASAAAGLERTLALGRGGVEVAQRLQSVPGIGPWTAAEVMQRAHGDPDAVSIGDYHLSAAVGFALTGRLGVDDEGMLELLEPWRGHRQRIVRLIGCSGVRTPRRGPRVTIQDHRWH</sequence>
<dbReference type="RefSeq" id="WP_027692676.1">
    <property type="nucleotide sequence ID" value="NZ_CP010848.1"/>
</dbReference>
<dbReference type="InterPro" id="IPR051912">
    <property type="entry name" value="Alkylbase_DNA_Glycosylase/TA"/>
</dbReference>
<keyword evidence="4" id="KW-1185">Reference proteome</keyword>
<dbReference type="InterPro" id="IPR011257">
    <property type="entry name" value="DNA_glycosylase"/>
</dbReference>
<protein>
    <submittedName>
        <fullName evidence="3">3-methyladenine DNA glycosylase</fullName>
    </submittedName>
</protein>
<dbReference type="GO" id="GO:0043916">
    <property type="term" value="F:DNA-7-methylguanine glycosylase activity"/>
    <property type="evidence" value="ECO:0007669"/>
    <property type="project" value="TreeGrafter"/>
</dbReference>
<reference evidence="3 4" key="1">
    <citation type="submission" date="2015-04" db="EMBL/GenBank/DDBJ databases">
        <title>Draft genome sequence of Rathayibacter toxicus strain FH-142 (AKA 70134 or CS 32), a Western Australian isolate.</title>
        <authorList>
            <consortium name="Consortium for Microbial Forensics and Genomics (microFORGE)"/>
            <person name="Knight B.M."/>
            <person name="Roberts D.P."/>
            <person name="Lin D."/>
            <person name="Hari K."/>
            <person name="Fletcher J."/>
            <person name="Melcher U."/>
            <person name="Blagden T."/>
            <person name="Luster D.G."/>
            <person name="Sechler A.J."/>
            <person name="Schneider W.L."/>
            <person name="Winegar R.A."/>
        </authorList>
    </citation>
    <scope>NUCLEOTIDE SEQUENCE [LARGE SCALE GENOMIC DNA]</scope>
    <source>
        <strain evidence="3 4">FH142</strain>
    </source>
</reference>